<dbReference type="EMBL" id="MU004192">
    <property type="protein sequence ID" value="KAF2493679.1"/>
    <property type="molecule type" value="Genomic_DNA"/>
</dbReference>
<organism evidence="1 2">
    <name type="scientific">Lophium mytilinum</name>
    <dbReference type="NCBI Taxonomy" id="390894"/>
    <lineage>
        <taxon>Eukaryota</taxon>
        <taxon>Fungi</taxon>
        <taxon>Dikarya</taxon>
        <taxon>Ascomycota</taxon>
        <taxon>Pezizomycotina</taxon>
        <taxon>Dothideomycetes</taxon>
        <taxon>Pleosporomycetidae</taxon>
        <taxon>Mytilinidiales</taxon>
        <taxon>Mytilinidiaceae</taxon>
        <taxon>Lophium</taxon>
    </lineage>
</organism>
<proteinExistence type="predicted"/>
<sequence length="242" mass="27926">MSNRNAKGSRPRAVDENVRSIRNVFDDYSMVSLRAEEKFSAEQKIRLLEDEAERQLVLLEGLREKIDSSDSTSSRIGAANDKLSQMISDARVKAVTEAKDSRIDDLEREREYHKGQLQALTEDETFDTQAEGAQASEVIRRLRHQRDQARNRAAARLESLKRWHEVGREAGLELRRREKMVQTQNQEIEDLVRTIELLGGETALIRKTMAMDPVKDDDPEWLQEDLSFWDPGAEFEDEPVEE</sequence>
<evidence type="ECO:0000313" key="2">
    <source>
        <dbReference type="Proteomes" id="UP000799750"/>
    </source>
</evidence>
<evidence type="ECO:0000313" key="1">
    <source>
        <dbReference type="EMBL" id="KAF2493679.1"/>
    </source>
</evidence>
<name>A0A6A6QNH4_9PEZI</name>
<protein>
    <submittedName>
        <fullName evidence="1">Uncharacterized protein</fullName>
    </submittedName>
</protein>
<keyword evidence="2" id="KW-1185">Reference proteome</keyword>
<accession>A0A6A6QNH4</accession>
<dbReference type="OrthoDB" id="10639882at2759"/>
<dbReference type="AlphaFoldDB" id="A0A6A6QNH4"/>
<gene>
    <name evidence="1" type="ORF">BU16DRAFT_592122</name>
</gene>
<dbReference type="Proteomes" id="UP000799750">
    <property type="component" value="Unassembled WGS sequence"/>
</dbReference>
<reference evidence="1" key="1">
    <citation type="journal article" date="2020" name="Stud. Mycol.">
        <title>101 Dothideomycetes genomes: a test case for predicting lifestyles and emergence of pathogens.</title>
        <authorList>
            <person name="Haridas S."/>
            <person name="Albert R."/>
            <person name="Binder M."/>
            <person name="Bloem J."/>
            <person name="Labutti K."/>
            <person name="Salamov A."/>
            <person name="Andreopoulos B."/>
            <person name="Baker S."/>
            <person name="Barry K."/>
            <person name="Bills G."/>
            <person name="Bluhm B."/>
            <person name="Cannon C."/>
            <person name="Castanera R."/>
            <person name="Culley D."/>
            <person name="Daum C."/>
            <person name="Ezra D."/>
            <person name="Gonzalez J."/>
            <person name="Henrissat B."/>
            <person name="Kuo A."/>
            <person name="Liang C."/>
            <person name="Lipzen A."/>
            <person name="Lutzoni F."/>
            <person name="Magnuson J."/>
            <person name="Mondo S."/>
            <person name="Nolan M."/>
            <person name="Ohm R."/>
            <person name="Pangilinan J."/>
            <person name="Park H.-J."/>
            <person name="Ramirez L."/>
            <person name="Alfaro M."/>
            <person name="Sun H."/>
            <person name="Tritt A."/>
            <person name="Yoshinaga Y."/>
            <person name="Zwiers L.-H."/>
            <person name="Turgeon B."/>
            <person name="Goodwin S."/>
            <person name="Spatafora J."/>
            <person name="Crous P."/>
            <person name="Grigoriev I."/>
        </authorList>
    </citation>
    <scope>NUCLEOTIDE SEQUENCE</scope>
    <source>
        <strain evidence="1">CBS 269.34</strain>
    </source>
</reference>